<dbReference type="GO" id="GO:0003700">
    <property type="term" value="F:DNA-binding transcription factor activity"/>
    <property type="evidence" value="ECO:0007669"/>
    <property type="project" value="TreeGrafter"/>
</dbReference>
<dbReference type="InterPro" id="IPR036390">
    <property type="entry name" value="WH_DNA-bd_sf"/>
</dbReference>
<dbReference type="GO" id="GO:0003677">
    <property type="term" value="F:DNA binding"/>
    <property type="evidence" value="ECO:0007669"/>
    <property type="project" value="UniProtKB-KW"/>
</dbReference>
<dbReference type="SUPFAM" id="SSF46785">
    <property type="entry name" value="Winged helix' DNA-binding domain"/>
    <property type="match status" value="1"/>
</dbReference>
<dbReference type="InterPro" id="IPR036388">
    <property type="entry name" value="WH-like_DNA-bd_sf"/>
</dbReference>
<keyword evidence="1" id="KW-0805">Transcription regulation</keyword>
<dbReference type="GO" id="GO:0045892">
    <property type="term" value="P:negative regulation of DNA-templated transcription"/>
    <property type="evidence" value="ECO:0007669"/>
    <property type="project" value="TreeGrafter"/>
</dbReference>
<keyword evidence="2" id="KW-0238">DNA-binding</keyword>
<dbReference type="SUPFAM" id="SSF55781">
    <property type="entry name" value="GAF domain-like"/>
    <property type="match status" value="1"/>
</dbReference>
<proteinExistence type="predicted"/>
<keyword evidence="7" id="KW-1185">Reference proteome</keyword>
<keyword evidence="3" id="KW-0804">Transcription</keyword>
<dbReference type="Gene3D" id="3.30.450.40">
    <property type="match status" value="1"/>
</dbReference>
<dbReference type="InterPro" id="IPR005471">
    <property type="entry name" value="Tscrpt_reg_IclR_N"/>
</dbReference>
<dbReference type="PANTHER" id="PTHR30136">
    <property type="entry name" value="HELIX-TURN-HELIX TRANSCRIPTIONAL REGULATOR, ICLR FAMILY"/>
    <property type="match status" value="1"/>
</dbReference>
<dbReference type="Proteomes" id="UP000246145">
    <property type="component" value="Unassembled WGS sequence"/>
</dbReference>
<dbReference type="InterPro" id="IPR050707">
    <property type="entry name" value="HTH_MetabolicPath_Reg"/>
</dbReference>
<evidence type="ECO:0000259" key="4">
    <source>
        <dbReference type="PROSITE" id="PS51077"/>
    </source>
</evidence>
<evidence type="ECO:0000256" key="1">
    <source>
        <dbReference type="ARBA" id="ARBA00023015"/>
    </source>
</evidence>
<name>A0A2U1CNN2_9BURK</name>
<feature type="domain" description="HTH iclR-type" evidence="4">
    <location>
        <begin position="9"/>
        <end position="70"/>
    </location>
</feature>
<dbReference type="InterPro" id="IPR014757">
    <property type="entry name" value="Tscrpt_reg_IclR_C"/>
</dbReference>
<protein>
    <submittedName>
        <fullName evidence="6">IclR family transcriptional regulator</fullName>
    </submittedName>
</protein>
<dbReference type="AlphaFoldDB" id="A0A2U1CNN2"/>
<dbReference type="EMBL" id="QEKO01000002">
    <property type="protein sequence ID" value="PVY62544.1"/>
    <property type="molecule type" value="Genomic_DNA"/>
</dbReference>
<dbReference type="STRING" id="1231391.GCA_000308195_02082"/>
<dbReference type="Gene3D" id="1.10.10.10">
    <property type="entry name" value="Winged helix-like DNA-binding domain superfamily/Winged helix DNA-binding domain"/>
    <property type="match status" value="1"/>
</dbReference>
<sequence>MSKVLAKGIQSVDTACRVLHILQRSTQPMSLKDIAAAAGMSASKTRMYLVSLLRTGLVSQNAASAYTLGLATLNLGLAAFRQIDLIDTTRALMASLTQETQAPTLLSMWTGTSITIISRNDNQVDLPIDFRIGGQTSLLHTATGHVFLAYLPPELTEAALLHELANTPVGAVMPLTLDSLKERTRVIREQGYDISSNIVLASGPRITLQGYGAIAAPVVDIFQELRFVITVLYRKTGDEQEALLIEKILTRIREGLPSPLRQPEPQVS</sequence>
<organism evidence="6 7">
    <name type="scientific">Pusillimonas noertemannii</name>
    <dbReference type="NCBI Taxonomy" id="305977"/>
    <lineage>
        <taxon>Bacteria</taxon>
        <taxon>Pseudomonadati</taxon>
        <taxon>Pseudomonadota</taxon>
        <taxon>Betaproteobacteria</taxon>
        <taxon>Burkholderiales</taxon>
        <taxon>Alcaligenaceae</taxon>
        <taxon>Pusillimonas</taxon>
    </lineage>
</organism>
<dbReference type="PANTHER" id="PTHR30136:SF8">
    <property type="entry name" value="TRANSCRIPTIONAL REGULATORY PROTEIN"/>
    <property type="match status" value="1"/>
</dbReference>
<evidence type="ECO:0000259" key="5">
    <source>
        <dbReference type="PROSITE" id="PS51078"/>
    </source>
</evidence>
<evidence type="ECO:0000313" key="7">
    <source>
        <dbReference type="Proteomes" id="UP000246145"/>
    </source>
</evidence>
<comment type="caution">
    <text evidence="6">The sequence shown here is derived from an EMBL/GenBank/DDBJ whole genome shotgun (WGS) entry which is preliminary data.</text>
</comment>
<dbReference type="RefSeq" id="WP_165832525.1">
    <property type="nucleotide sequence ID" value="NZ_JACCEX010000002.1"/>
</dbReference>
<reference evidence="6 7" key="1">
    <citation type="submission" date="2018-04" db="EMBL/GenBank/DDBJ databases">
        <title>Genomic Encyclopedia of Type Strains, Phase IV (KMG-IV): sequencing the most valuable type-strain genomes for metagenomic binning, comparative biology and taxonomic classification.</title>
        <authorList>
            <person name="Goeker M."/>
        </authorList>
    </citation>
    <scope>NUCLEOTIDE SEQUENCE [LARGE SCALE GENOMIC DNA]</scope>
    <source>
        <strain evidence="6 7">DSM 10065</strain>
    </source>
</reference>
<feature type="domain" description="IclR-ED" evidence="5">
    <location>
        <begin position="71"/>
        <end position="268"/>
    </location>
</feature>
<evidence type="ECO:0000256" key="3">
    <source>
        <dbReference type="ARBA" id="ARBA00023163"/>
    </source>
</evidence>
<dbReference type="Pfam" id="PF09339">
    <property type="entry name" value="HTH_IclR"/>
    <property type="match status" value="1"/>
</dbReference>
<gene>
    <name evidence="6" type="ORF">C7440_2038</name>
</gene>
<dbReference type="Pfam" id="PF01614">
    <property type="entry name" value="IclR_C"/>
    <property type="match status" value="1"/>
</dbReference>
<evidence type="ECO:0000256" key="2">
    <source>
        <dbReference type="ARBA" id="ARBA00023125"/>
    </source>
</evidence>
<dbReference type="SMART" id="SM00346">
    <property type="entry name" value="HTH_ICLR"/>
    <property type="match status" value="1"/>
</dbReference>
<evidence type="ECO:0000313" key="6">
    <source>
        <dbReference type="EMBL" id="PVY62544.1"/>
    </source>
</evidence>
<dbReference type="InterPro" id="IPR029016">
    <property type="entry name" value="GAF-like_dom_sf"/>
</dbReference>
<dbReference type="PROSITE" id="PS51077">
    <property type="entry name" value="HTH_ICLR"/>
    <property type="match status" value="1"/>
</dbReference>
<dbReference type="PROSITE" id="PS51078">
    <property type="entry name" value="ICLR_ED"/>
    <property type="match status" value="1"/>
</dbReference>
<accession>A0A2U1CNN2</accession>